<name>A0A646QCQ6_9MYRI</name>
<evidence type="ECO:0000256" key="1">
    <source>
        <dbReference type="SAM" id="SignalP"/>
    </source>
</evidence>
<dbReference type="EMBL" id="GHBY01000256">
    <property type="protein sequence ID" value="MUP40433.1"/>
    <property type="molecule type" value="Transcribed_RNA"/>
</dbReference>
<sequence length="235" mass="27103">MFCNAYPLFFLLTLVLVANTQVKFLRYMIETDEETIVKRIGKRCTELPFCYENSTCAQLQKNNIGINVLKICECENGTCPLLWNSTDGRSITHGNDQYKYCEAAPTDLSVCNSTQEAFYTKYLYDRKYGDILIWYSRIKCTCPKDHGYKSIEYDAYNSYNDRYFSAFMNSSCQKLNTCAEGETCRSGWMTTGQNYFEEALCECPENLKCPSSSEVRSHIVEGKGHTYYAFNCRAE</sequence>
<feature type="chain" id="PRO_5024913019" evidence="1">
    <location>
        <begin position="21"/>
        <end position="235"/>
    </location>
</feature>
<reference evidence="2" key="1">
    <citation type="submission" date="2018-11" db="EMBL/GenBank/DDBJ databases">
        <title>Venom-gland transcriptomics and venom proteomics of the Florida green centipede (Hemiscolopendra marginata) reveal sex-based variation in a centipede venom.</title>
        <authorList>
            <person name="Nystrom G.S."/>
            <person name="Ward M.J."/>
            <person name="Ellsworth S.A."/>
            <person name="Rokyta D.R."/>
        </authorList>
    </citation>
    <scope>NUCLEOTIDE SEQUENCE</scope>
    <source>
        <tissue evidence="2">Venom gland</tissue>
    </source>
</reference>
<dbReference type="Gene3D" id="2.20.20.160">
    <property type="match status" value="1"/>
</dbReference>
<feature type="signal peptide" evidence="1">
    <location>
        <begin position="1"/>
        <end position="20"/>
    </location>
</feature>
<protein>
    <submittedName>
        <fullName evidence="2">SLPTX11</fullName>
    </submittedName>
</protein>
<keyword evidence="1" id="KW-0732">Signal</keyword>
<evidence type="ECO:0000313" key="2">
    <source>
        <dbReference type="EMBL" id="MUP40433.1"/>
    </source>
</evidence>
<dbReference type="AlphaFoldDB" id="A0A646QCQ6"/>
<proteinExistence type="predicted"/>
<organism evidence="2">
    <name type="scientific">Hemiscolopendra marginata</name>
    <dbReference type="NCBI Taxonomy" id="943146"/>
    <lineage>
        <taxon>Eukaryota</taxon>
        <taxon>Metazoa</taxon>
        <taxon>Ecdysozoa</taxon>
        <taxon>Arthropoda</taxon>
        <taxon>Myriapoda</taxon>
        <taxon>Chilopoda</taxon>
        <taxon>Pleurostigmophora</taxon>
        <taxon>Scolopendromorpha</taxon>
        <taxon>Scolopendridae</taxon>
        <taxon>Hemiscolopendra</taxon>
    </lineage>
</organism>
<accession>A0A646QCQ6</accession>